<sequence length="239" mass="26738">MDDFDSHGRLGSREQMVQARVGRGCNTKAGSRGGVPIGRRAGLAALVARRVDASRAAYDSSPDRGEMLHVKVRPSAWTTSDFSPPPPFPLSDRNLSCSYREAQPKARQPPCRRSPVDDTLAQTPPAPSACVSPYFHLRTHDRRPVCWRYCDSRLFNDPFELSLDTHGFNRQRCHLDPAPSTTLDKDPRSYRHRAPALRETRLGPCPSGRRADSDGGEDGCDRLRVRESSHRRPSRPGRK</sequence>
<keyword evidence="3" id="KW-1185">Reference proteome</keyword>
<dbReference type="Proteomes" id="UP000799766">
    <property type="component" value="Unassembled WGS sequence"/>
</dbReference>
<protein>
    <submittedName>
        <fullName evidence="2">Uncharacterized protein</fullName>
    </submittedName>
</protein>
<reference evidence="2" key="1">
    <citation type="journal article" date="2020" name="Stud. Mycol.">
        <title>101 Dothideomycetes genomes: a test case for predicting lifestyles and emergence of pathogens.</title>
        <authorList>
            <person name="Haridas S."/>
            <person name="Albert R."/>
            <person name="Binder M."/>
            <person name="Bloem J."/>
            <person name="Labutti K."/>
            <person name="Salamov A."/>
            <person name="Andreopoulos B."/>
            <person name="Baker S."/>
            <person name="Barry K."/>
            <person name="Bills G."/>
            <person name="Bluhm B."/>
            <person name="Cannon C."/>
            <person name="Castanera R."/>
            <person name="Culley D."/>
            <person name="Daum C."/>
            <person name="Ezra D."/>
            <person name="Gonzalez J."/>
            <person name="Henrissat B."/>
            <person name="Kuo A."/>
            <person name="Liang C."/>
            <person name="Lipzen A."/>
            <person name="Lutzoni F."/>
            <person name="Magnuson J."/>
            <person name="Mondo S."/>
            <person name="Nolan M."/>
            <person name="Ohm R."/>
            <person name="Pangilinan J."/>
            <person name="Park H.-J."/>
            <person name="Ramirez L."/>
            <person name="Alfaro M."/>
            <person name="Sun H."/>
            <person name="Tritt A."/>
            <person name="Yoshinaga Y."/>
            <person name="Zwiers L.-H."/>
            <person name="Turgeon B."/>
            <person name="Goodwin S."/>
            <person name="Spatafora J."/>
            <person name="Crous P."/>
            <person name="Grigoriev I."/>
        </authorList>
    </citation>
    <scope>NUCLEOTIDE SEQUENCE</scope>
    <source>
        <strain evidence="2">ATCC 16933</strain>
    </source>
</reference>
<feature type="region of interest" description="Disordered" evidence="1">
    <location>
        <begin position="170"/>
        <end position="239"/>
    </location>
</feature>
<feature type="compositionally biased region" description="Basic and acidic residues" evidence="1">
    <location>
        <begin position="1"/>
        <end position="12"/>
    </location>
</feature>
<dbReference type="AlphaFoldDB" id="A0A6A6NM60"/>
<evidence type="ECO:0000256" key="1">
    <source>
        <dbReference type="SAM" id="MobiDB-lite"/>
    </source>
</evidence>
<organism evidence="2 3">
    <name type="scientific">Lineolata rhizophorae</name>
    <dbReference type="NCBI Taxonomy" id="578093"/>
    <lineage>
        <taxon>Eukaryota</taxon>
        <taxon>Fungi</taxon>
        <taxon>Dikarya</taxon>
        <taxon>Ascomycota</taxon>
        <taxon>Pezizomycotina</taxon>
        <taxon>Dothideomycetes</taxon>
        <taxon>Dothideomycetes incertae sedis</taxon>
        <taxon>Lineolatales</taxon>
        <taxon>Lineolataceae</taxon>
        <taxon>Lineolata</taxon>
    </lineage>
</organism>
<name>A0A6A6NM60_9PEZI</name>
<feature type="region of interest" description="Disordered" evidence="1">
    <location>
        <begin position="100"/>
        <end position="125"/>
    </location>
</feature>
<gene>
    <name evidence="2" type="ORF">BDY21DRAFT_175627</name>
</gene>
<feature type="region of interest" description="Disordered" evidence="1">
    <location>
        <begin position="1"/>
        <end position="37"/>
    </location>
</feature>
<dbReference type="EMBL" id="MU001712">
    <property type="protein sequence ID" value="KAF2452323.1"/>
    <property type="molecule type" value="Genomic_DNA"/>
</dbReference>
<evidence type="ECO:0000313" key="3">
    <source>
        <dbReference type="Proteomes" id="UP000799766"/>
    </source>
</evidence>
<evidence type="ECO:0000313" key="2">
    <source>
        <dbReference type="EMBL" id="KAF2452323.1"/>
    </source>
</evidence>
<proteinExistence type="predicted"/>
<feature type="compositionally biased region" description="Basic and acidic residues" evidence="1">
    <location>
        <begin position="209"/>
        <end position="230"/>
    </location>
</feature>
<accession>A0A6A6NM60</accession>